<protein>
    <recommendedName>
        <fullName evidence="2">Protein kinase domain-containing protein</fullName>
    </recommendedName>
</protein>
<evidence type="ECO:0000259" key="2">
    <source>
        <dbReference type="PROSITE" id="PS50011"/>
    </source>
</evidence>
<dbReference type="Gene3D" id="1.10.510.10">
    <property type="entry name" value="Transferase(Phosphotransferase) domain 1"/>
    <property type="match status" value="1"/>
</dbReference>
<dbReference type="InterPro" id="IPR011009">
    <property type="entry name" value="Kinase-like_dom_sf"/>
</dbReference>
<sequence>MNTWTTSPKIYSSTVSLTSLDTENYIADERPITPKKGAPNISDPRLLSMSSKPCADSAILLTGAHTLSAVKEREEKGTRSEKQKEKRHTPMSGNEAASKIVSTLVTHGCNDLSKELNHERFSGAPIACGGLSDVYRGRLFDGTLVAVKAWRITAQQNIGQNAEQLLHAAHELYTWSKCKHPNVLRLLGLATFRDRIGMVSPWMGNGTLPQYIKTNPNTNRHNLCVQICEGLSYLHNTGVVHGDLKGINVLISEDGTPVLADFGSSTMKDQTLKIAHLGENRALTVRWSAPELLKARENGGQTKHSDVYALGMVCAST</sequence>
<dbReference type="PROSITE" id="PS50011">
    <property type="entry name" value="PROTEIN_KINASE_DOM"/>
    <property type="match status" value="1"/>
</dbReference>
<evidence type="ECO:0000313" key="3">
    <source>
        <dbReference type="EMBL" id="CAE6468297.1"/>
    </source>
</evidence>
<organism evidence="3 4">
    <name type="scientific">Rhizoctonia solani</name>
    <dbReference type="NCBI Taxonomy" id="456999"/>
    <lineage>
        <taxon>Eukaryota</taxon>
        <taxon>Fungi</taxon>
        <taxon>Dikarya</taxon>
        <taxon>Basidiomycota</taxon>
        <taxon>Agaricomycotina</taxon>
        <taxon>Agaricomycetes</taxon>
        <taxon>Cantharellales</taxon>
        <taxon>Ceratobasidiaceae</taxon>
        <taxon>Rhizoctonia</taxon>
    </lineage>
</organism>
<dbReference type="GO" id="GO:0005524">
    <property type="term" value="F:ATP binding"/>
    <property type="evidence" value="ECO:0007669"/>
    <property type="project" value="InterPro"/>
</dbReference>
<reference evidence="3" key="1">
    <citation type="submission" date="2021-01" db="EMBL/GenBank/DDBJ databases">
        <authorList>
            <person name="Kaushik A."/>
        </authorList>
    </citation>
    <scope>NUCLEOTIDE SEQUENCE</scope>
    <source>
        <strain evidence="3">AG3-1AP</strain>
    </source>
</reference>
<dbReference type="Proteomes" id="UP000663831">
    <property type="component" value="Unassembled WGS sequence"/>
</dbReference>
<dbReference type="InterPro" id="IPR008271">
    <property type="entry name" value="Ser/Thr_kinase_AS"/>
</dbReference>
<proteinExistence type="predicted"/>
<dbReference type="GO" id="GO:0004674">
    <property type="term" value="F:protein serine/threonine kinase activity"/>
    <property type="evidence" value="ECO:0007669"/>
    <property type="project" value="TreeGrafter"/>
</dbReference>
<feature type="domain" description="Protein kinase" evidence="2">
    <location>
        <begin position="120"/>
        <end position="317"/>
    </location>
</feature>
<comment type="caution">
    <text evidence="3">The sequence shown here is derived from an EMBL/GenBank/DDBJ whole genome shotgun (WGS) entry which is preliminary data.</text>
</comment>
<evidence type="ECO:0000313" key="4">
    <source>
        <dbReference type="Proteomes" id="UP000663831"/>
    </source>
</evidence>
<dbReference type="SMART" id="SM00220">
    <property type="entry name" value="S_TKc"/>
    <property type="match status" value="1"/>
</dbReference>
<dbReference type="InterPro" id="IPR051681">
    <property type="entry name" value="Ser/Thr_Kinases-Pseudokinases"/>
</dbReference>
<dbReference type="AlphaFoldDB" id="A0A8H3GR20"/>
<dbReference type="PANTHER" id="PTHR44329">
    <property type="entry name" value="SERINE/THREONINE-PROTEIN KINASE TNNI3K-RELATED"/>
    <property type="match status" value="1"/>
</dbReference>
<feature type="region of interest" description="Disordered" evidence="1">
    <location>
        <begin position="69"/>
        <end position="94"/>
    </location>
</feature>
<feature type="compositionally biased region" description="Basic and acidic residues" evidence="1">
    <location>
        <begin position="70"/>
        <end position="84"/>
    </location>
</feature>
<gene>
    <name evidence="3" type="ORF">RDB_LOCUS83484</name>
</gene>
<dbReference type="SUPFAM" id="SSF56112">
    <property type="entry name" value="Protein kinase-like (PK-like)"/>
    <property type="match status" value="1"/>
</dbReference>
<dbReference type="Pfam" id="PF00069">
    <property type="entry name" value="Pkinase"/>
    <property type="match status" value="1"/>
</dbReference>
<dbReference type="InterPro" id="IPR000719">
    <property type="entry name" value="Prot_kinase_dom"/>
</dbReference>
<evidence type="ECO:0000256" key="1">
    <source>
        <dbReference type="SAM" id="MobiDB-lite"/>
    </source>
</evidence>
<accession>A0A8H3GR20</accession>
<dbReference type="EMBL" id="CAJMWV010002685">
    <property type="protein sequence ID" value="CAE6468297.1"/>
    <property type="molecule type" value="Genomic_DNA"/>
</dbReference>
<dbReference type="PROSITE" id="PS00108">
    <property type="entry name" value="PROTEIN_KINASE_ST"/>
    <property type="match status" value="1"/>
</dbReference>
<name>A0A8H3GR20_9AGAM</name>